<evidence type="ECO:0000256" key="2">
    <source>
        <dbReference type="ARBA" id="ARBA00004567"/>
    </source>
</evidence>
<evidence type="ECO:0000313" key="14">
    <source>
        <dbReference type="EMBL" id="KAF2142396.1"/>
    </source>
</evidence>
<dbReference type="GeneID" id="54303682"/>
<dbReference type="GO" id="GO:0051028">
    <property type="term" value="P:mRNA transport"/>
    <property type="evidence" value="ECO:0007669"/>
    <property type="project" value="UniProtKB-KW"/>
</dbReference>
<keyword evidence="12" id="KW-0539">Nucleus</keyword>
<keyword evidence="8 13" id="KW-1133">Transmembrane helix</keyword>
<dbReference type="GO" id="GO:0070762">
    <property type="term" value="C:nuclear pore transmembrane ring"/>
    <property type="evidence" value="ECO:0007669"/>
    <property type="project" value="TreeGrafter"/>
</dbReference>
<dbReference type="GO" id="GO:0106166">
    <property type="term" value="F:spindle pole body-nuclear membrane anchor activity"/>
    <property type="evidence" value="ECO:0007669"/>
    <property type="project" value="TreeGrafter"/>
</dbReference>
<feature type="transmembrane region" description="Helical" evidence="13">
    <location>
        <begin position="58"/>
        <end position="78"/>
    </location>
</feature>
<keyword evidence="6" id="KW-0509">mRNA transport</keyword>
<sequence>MAAKARPYKDFLSPFTHRQFTSAAILTLGLCYAEAVWMGEWDNFIWMWFPIGRAGMRAILLFISYLIILMLCVSHIHIGARTTDSQFDTFRQYLFRFNTLSTIICYAFSAWWYSEVYMWCRPHSDNLGWVDHGKTYERPRLNERPLYVYVMFFQLALLQSAVHLYRDYGRVQLPTTKLAPKADEGASIPARQRVIKRLLPMVNTILPILMGYIVVANILYFVVFRKMAWNIAYPVIRLVSPSIPKNSKPRAFNFIGLTGRVFVQSILLTFLWEFTNTAFSVYLAQEPLKNGKPITDDSKDPNGSLLIGLKAKRDMPRNMAFWELALISQRFPERRKTIYTELNLAGSGIATWKSVLEACLLEITSIKSRIDSLTAPPPPAETMTPEQRAEMESKMLKRISGAAVKTDDVFVAEEAPATELERGVGQFADFAKRRGQHPGADPLSPVREGGKRLIEYGGKRLLSDEHRKQLEPNSLMGIVQVWFVKLVASPVGGPFRQTFARRVTAAVLGTPYSHTGAVINAIVATTELALNSIKEDDFGIVSRDIAVIIRAFADAIKSIEAFVTAQEPHWTDIAFRERHRRVEDVHEVLLTLRVGLTRIVDKFGNYLAGMDMGIREVKDVKELIAARGPEMQEA</sequence>
<reference evidence="14" key="1">
    <citation type="journal article" date="2020" name="Stud. Mycol.">
        <title>101 Dothideomycetes genomes: a test case for predicting lifestyles and emergence of pathogens.</title>
        <authorList>
            <person name="Haridas S."/>
            <person name="Albert R."/>
            <person name="Binder M."/>
            <person name="Bloem J."/>
            <person name="Labutti K."/>
            <person name="Salamov A."/>
            <person name="Andreopoulos B."/>
            <person name="Baker S."/>
            <person name="Barry K."/>
            <person name="Bills G."/>
            <person name="Bluhm B."/>
            <person name="Cannon C."/>
            <person name="Castanera R."/>
            <person name="Culley D."/>
            <person name="Daum C."/>
            <person name="Ezra D."/>
            <person name="Gonzalez J."/>
            <person name="Henrissat B."/>
            <person name="Kuo A."/>
            <person name="Liang C."/>
            <person name="Lipzen A."/>
            <person name="Lutzoni F."/>
            <person name="Magnuson J."/>
            <person name="Mondo S."/>
            <person name="Nolan M."/>
            <person name="Ohm R."/>
            <person name="Pangilinan J."/>
            <person name="Park H.-J."/>
            <person name="Ramirez L."/>
            <person name="Alfaro M."/>
            <person name="Sun H."/>
            <person name="Tritt A."/>
            <person name="Yoshinaga Y."/>
            <person name="Zwiers L.-H."/>
            <person name="Turgeon B."/>
            <person name="Goodwin S."/>
            <person name="Spatafora J."/>
            <person name="Crous P."/>
            <person name="Grigoriev I."/>
        </authorList>
    </citation>
    <scope>NUCLEOTIDE SEQUENCE</scope>
    <source>
        <strain evidence="14">CBS 121167</strain>
    </source>
</reference>
<evidence type="ECO:0000256" key="3">
    <source>
        <dbReference type="ARBA" id="ARBA00005760"/>
    </source>
</evidence>
<feature type="transmembrane region" description="Helical" evidence="13">
    <location>
        <begin position="20"/>
        <end position="37"/>
    </location>
</feature>
<dbReference type="GO" id="GO:0031965">
    <property type="term" value="C:nuclear membrane"/>
    <property type="evidence" value="ECO:0007669"/>
    <property type="project" value="UniProtKB-SubCell"/>
</dbReference>
<dbReference type="InterPro" id="IPR019049">
    <property type="entry name" value="Nucleoporin_prot_Ndc1/Nup"/>
</dbReference>
<dbReference type="GO" id="GO:0006999">
    <property type="term" value="P:nuclear pore organization"/>
    <property type="evidence" value="ECO:0007669"/>
    <property type="project" value="TreeGrafter"/>
</dbReference>
<evidence type="ECO:0000256" key="9">
    <source>
        <dbReference type="ARBA" id="ARBA00023010"/>
    </source>
</evidence>
<dbReference type="PANTHER" id="PTHR13269:SF6">
    <property type="entry name" value="NUCLEOPORIN NDC1"/>
    <property type="match status" value="1"/>
</dbReference>
<evidence type="ECO:0000256" key="6">
    <source>
        <dbReference type="ARBA" id="ARBA00022816"/>
    </source>
</evidence>
<evidence type="ECO:0000256" key="13">
    <source>
        <dbReference type="SAM" id="Phobius"/>
    </source>
</evidence>
<dbReference type="GO" id="GO:0005816">
    <property type="term" value="C:spindle pole body"/>
    <property type="evidence" value="ECO:0007669"/>
    <property type="project" value="TreeGrafter"/>
</dbReference>
<feature type="transmembrane region" description="Helical" evidence="13">
    <location>
        <begin position="146"/>
        <end position="165"/>
    </location>
</feature>
<keyword evidence="10" id="KW-0906">Nuclear pore complex</keyword>
<keyword evidence="11 13" id="KW-0472">Membrane</keyword>
<evidence type="ECO:0000256" key="11">
    <source>
        <dbReference type="ARBA" id="ARBA00023136"/>
    </source>
</evidence>
<dbReference type="GO" id="GO:0070631">
    <property type="term" value="P:spindle pole body localization"/>
    <property type="evidence" value="ECO:0007669"/>
    <property type="project" value="TreeGrafter"/>
</dbReference>
<evidence type="ECO:0000313" key="15">
    <source>
        <dbReference type="Proteomes" id="UP000799438"/>
    </source>
</evidence>
<keyword evidence="15" id="KW-1185">Reference proteome</keyword>
<evidence type="ECO:0000256" key="1">
    <source>
        <dbReference type="ARBA" id="ARBA00004232"/>
    </source>
</evidence>
<dbReference type="EMBL" id="ML995484">
    <property type="protein sequence ID" value="KAF2142396.1"/>
    <property type="molecule type" value="Genomic_DNA"/>
</dbReference>
<evidence type="ECO:0000256" key="8">
    <source>
        <dbReference type="ARBA" id="ARBA00022989"/>
    </source>
</evidence>
<gene>
    <name evidence="14" type="ORF">K452DRAFT_358201</name>
</gene>
<dbReference type="GO" id="GO:0015031">
    <property type="term" value="P:protein transport"/>
    <property type="evidence" value="ECO:0007669"/>
    <property type="project" value="UniProtKB-KW"/>
</dbReference>
<keyword evidence="4" id="KW-0813">Transport</keyword>
<accession>A0A6A6BEB5</accession>
<dbReference type="Pfam" id="PF09531">
    <property type="entry name" value="Ndc1_Nup"/>
    <property type="match status" value="1"/>
</dbReference>
<comment type="similarity">
    <text evidence="3">Belongs to the NDC1 family.</text>
</comment>
<proteinExistence type="inferred from homology"/>
<evidence type="ECO:0000256" key="10">
    <source>
        <dbReference type="ARBA" id="ARBA00023132"/>
    </source>
</evidence>
<dbReference type="PANTHER" id="PTHR13269">
    <property type="entry name" value="NUCLEOPORIN NDC1"/>
    <property type="match status" value="1"/>
</dbReference>
<evidence type="ECO:0000256" key="12">
    <source>
        <dbReference type="ARBA" id="ARBA00023242"/>
    </source>
</evidence>
<dbReference type="AlphaFoldDB" id="A0A6A6BEB5"/>
<dbReference type="OrthoDB" id="67850at2759"/>
<keyword evidence="7" id="KW-0653">Protein transport</keyword>
<keyword evidence="5 13" id="KW-0812">Transmembrane</keyword>
<evidence type="ECO:0000256" key="7">
    <source>
        <dbReference type="ARBA" id="ARBA00022927"/>
    </source>
</evidence>
<organism evidence="14 15">
    <name type="scientific">Aplosporella prunicola CBS 121167</name>
    <dbReference type="NCBI Taxonomy" id="1176127"/>
    <lineage>
        <taxon>Eukaryota</taxon>
        <taxon>Fungi</taxon>
        <taxon>Dikarya</taxon>
        <taxon>Ascomycota</taxon>
        <taxon>Pezizomycotina</taxon>
        <taxon>Dothideomycetes</taxon>
        <taxon>Dothideomycetes incertae sedis</taxon>
        <taxon>Botryosphaeriales</taxon>
        <taxon>Aplosporellaceae</taxon>
        <taxon>Aplosporella</taxon>
    </lineage>
</organism>
<protein>
    <recommendedName>
        <fullName evidence="16">Nucleoporin NDC1</fullName>
    </recommendedName>
</protein>
<feature type="transmembrane region" description="Helical" evidence="13">
    <location>
        <begin position="93"/>
        <end position="113"/>
    </location>
</feature>
<evidence type="ECO:0008006" key="16">
    <source>
        <dbReference type="Google" id="ProtNLM"/>
    </source>
</evidence>
<keyword evidence="9" id="KW-0811">Translocation</keyword>
<dbReference type="RefSeq" id="XP_033398108.1">
    <property type="nucleotide sequence ID" value="XM_033546176.1"/>
</dbReference>
<feature type="transmembrane region" description="Helical" evidence="13">
    <location>
        <begin position="205"/>
        <end position="224"/>
    </location>
</feature>
<comment type="subcellular location">
    <subcellularLocation>
        <location evidence="1">Nucleus membrane</location>
        <topology evidence="1">Multi-pass membrane protein</topology>
    </subcellularLocation>
    <subcellularLocation>
        <location evidence="2">Nucleus</location>
        <location evidence="2">Nuclear pore complex</location>
    </subcellularLocation>
</comment>
<name>A0A6A6BEB5_9PEZI</name>
<evidence type="ECO:0000256" key="4">
    <source>
        <dbReference type="ARBA" id="ARBA00022448"/>
    </source>
</evidence>
<dbReference type="Proteomes" id="UP000799438">
    <property type="component" value="Unassembled WGS sequence"/>
</dbReference>
<evidence type="ECO:0000256" key="5">
    <source>
        <dbReference type="ARBA" id="ARBA00022692"/>
    </source>
</evidence>